<keyword evidence="4" id="KW-1005">Bacterial flagellum biogenesis</keyword>
<reference evidence="8 9" key="1">
    <citation type="journal article" date="2019" name="Int. J. Syst. Evol. Microbiol.">
        <title>The Global Catalogue of Microorganisms (GCM) 10K type strain sequencing project: providing services to taxonomists for standard genome sequencing and annotation.</title>
        <authorList>
            <consortium name="The Broad Institute Genomics Platform"/>
            <consortium name="The Broad Institute Genome Sequencing Center for Infectious Disease"/>
            <person name="Wu L."/>
            <person name="Ma J."/>
        </authorList>
    </citation>
    <scope>NUCLEOTIDE SEQUENCE [LARGE SCALE GENOMIC DNA]</scope>
    <source>
        <strain evidence="8 9">JCM 1405</strain>
    </source>
</reference>
<keyword evidence="8" id="KW-0282">Flagellum</keyword>
<keyword evidence="8" id="KW-0969">Cilium</keyword>
<keyword evidence="8" id="KW-0966">Cell projection</keyword>
<dbReference type="SUPFAM" id="SSF101498">
    <property type="entry name" value="Anti-sigma factor FlgM"/>
    <property type="match status" value="1"/>
</dbReference>
<dbReference type="Pfam" id="PF04316">
    <property type="entry name" value="FlgM"/>
    <property type="match status" value="1"/>
</dbReference>
<accession>A0ABN1IZ30</accession>
<dbReference type="InterPro" id="IPR035890">
    <property type="entry name" value="Anti-sigma-28_factor_FlgM_sf"/>
</dbReference>
<keyword evidence="3" id="KW-0678">Repressor</keyword>
<comment type="caution">
    <text evidence="8">The sequence shown here is derived from an EMBL/GenBank/DDBJ whole genome shotgun (WGS) entry which is preliminary data.</text>
</comment>
<gene>
    <name evidence="8" type="primary">flgM</name>
    <name evidence="8" type="ORF">GCM10008905_18130</name>
</gene>
<evidence type="ECO:0000259" key="7">
    <source>
        <dbReference type="Pfam" id="PF04316"/>
    </source>
</evidence>
<dbReference type="NCBIfam" id="TIGR03824">
    <property type="entry name" value="FlgM_jcvi"/>
    <property type="match status" value="1"/>
</dbReference>
<dbReference type="EMBL" id="BAAACF010000001">
    <property type="protein sequence ID" value="GAA0724360.1"/>
    <property type="molecule type" value="Genomic_DNA"/>
</dbReference>
<keyword evidence="5" id="KW-0805">Transcription regulation</keyword>
<evidence type="ECO:0000313" key="8">
    <source>
        <dbReference type="EMBL" id="GAA0724360.1"/>
    </source>
</evidence>
<dbReference type="InterPro" id="IPR007412">
    <property type="entry name" value="FlgM"/>
</dbReference>
<evidence type="ECO:0000256" key="1">
    <source>
        <dbReference type="ARBA" id="ARBA00005322"/>
    </source>
</evidence>
<feature type="domain" description="Anti-sigma-28 factor FlgM C-terminal" evidence="7">
    <location>
        <begin position="34"/>
        <end position="86"/>
    </location>
</feature>
<dbReference type="InterPro" id="IPR031316">
    <property type="entry name" value="FlgM_C"/>
</dbReference>
<name>A0ABN1IZ30_9CLOT</name>
<evidence type="ECO:0000256" key="2">
    <source>
        <dbReference type="ARBA" id="ARBA00017823"/>
    </source>
</evidence>
<comment type="similarity">
    <text evidence="1">Belongs to the FlgM family.</text>
</comment>
<keyword evidence="6" id="KW-0804">Transcription</keyword>
<evidence type="ECO:0000256" key="3">
    <source>
        <dbReference type="ARBA" id="ARBA00022491"/>
    </source>
</evidence>
<evidence type="ECO:0000256" key="4">
    <source>
        <dbReference type="ARBA" id="ARBA00022795"/>
    </source>
</evidence>
<keyword evidence="9" id="KW-1185">Reference proteome</keyword>
<dbReference type="Proteomes" id="UP001500339">
    <property type="component" value="Unassembled WGS sequence"/>
</dbReference>
<proteinExistence type="inferred from homology"/>
<dbReference type="RefSeq" id="WP_343768991.1">
    <property type="nucleotide sequence ID" value="NZ_BAAACF010000001.1"/>
</dbReference>
<organism evidence="8 9">
    <name type="scientific">Clostridium malenominatum</name>
    <dbReference type="NCBI Taxonomy" id="1539"/>
    <lineage>
        <taxon>Bacteria</taxon>
        <taxon>Bacillati</taxon>
        <taxon>Bacillota</taxon>
        <taxon>Clostridia</taxon>
        <taxon>Eubacteriales</taxon>
        <taxon>Clostridiaceae</taxon>
        <taxon>Clostridium</taxon>
    </lineage>
</organism>
<evidence type="ECO:0000256" key="5">
    <source>
        <dbReference type="ARBA" id="ARBA00023015"/>
    </source>
</evidence>
<protein>
    <recommendedName>
        <fullName evidence="2">Negative regulator of flagellin synthesis</fullName>
    </recommendedName>
</protein>
<evidence type="ECO:0000313" key="9">
    <source>
        <dbReference type="Proteomes" id="UP001500339"/>
    </source>
</evidence>
<sequence length="90" mass="9975">MKINGINPNKIISAYGDNKKKVEGKDLQKVKGTDSIEISSLGKSLKNYSLDLNPAASNEKIERIREQIEKGTYKVDGKLIAQGILEEMKP</sequence>
<evidence type="ECO:0000256" key="6">
    <source>
        <dbReference type="ARBA" id="ARBA00023163"/>
    </source>
</evidence>